<dbReference type="InterPro" id="IPR007844">
    <property type="entry name" value="AsmA"/>
</dbReference>
<accession>A0A2W5AG72</accession>
<comment type="caution">
    <text evidence="3">The sequence shown here is derived from an EMBL/GenBank/DDBJ whole genome shotgun (WGS) entry which is preliminary data.</text>
</comment>
<dbReference type="AlphaFoldDB" id="A0A2W5AG72"/>
<dbReference type="PANTHER" id="PTHR30441">
    <property type="entry name" value="DUF748 DOMAIN-CONTAINING PROTEIN"/>
    <property type="match status" value="1"/>
</dbReference>
<dbReference type="Pfam" id="PF05170">
    <property type="entry name" value="AsmA"/>
    <property type="match status" value="1"/>
</dbReference>
<dbReference type="InterPro" id="IPR052894">
    <property type="entry name" value="AsmA-related"/>
</dbReference>
<dbReference type="Proteomes" id="UP000249066">
    <property type="component" value="Unassembled WGS sequence"/>
</dbReference>
<feature type="domain" description="AsmA" evidence="2">
    <location>
        <begin position="4"/>
        <end position="166"/>
    </location>
</feature>
<keyword evidence="1" id="KW-0472">Membrane</keyword>
<sequence>MKPARIALWSVGGIMLILLAALLAAALAPIGWLKPRVEKALSDSIGAPASIGAIERIDHFTLTPRIAIHDLAIAQPGWAGPGKLIEARTITIRLPLPPLIDRRVEPSEIAVDGLALNLIRDAGGRENWRRERKPEAEPGQPLRLETVRISNAAISYVDAKRNRRFNAQARFDRRGFLLGGTGAVLGAPVRIGVAGAPIGGGPAAPWPFAATIKGEALSMRASGVMDAPFDAAHMTVHVAASGQDLKYLDAIIEAGLPGTQPVTLSADARHDGRDWTVTHLAGTVGLSDLRGEVTVRKRDGRSIIEGRATSQRFDFDDLANARSRAIGAARRRKLGPRLIPDTAIDLKHMMHTDGHIDVSVARLLWAQPTPFVSLKTRIALDHGLLTVAPLTLTMPRGRLVGRMTVDQRRSDPPVMRLDLAMRGATLASLAGESDFSGELEARARLTGRGRRLRAAIGDSSGMVAITARDGELPARLASFIGMDIARGLIVSKDKVAGLRCLILRLDVANGLGRLNPLIIDTTRSQATISGTISLATEKLDGSAIGAPKKKSPLRYDKPLPFGGTIKNPVAFPPRVKKEKMLLRLLGKAIAGGQSPLATDADCNGLIARALAN</sequence>
<feature type="transmembrane region" description="Helical" evidence="1">
    <location>
        <begin position="7"/>
        <end position="32"/>
    </location>
</feature>
<evidence type="ECO:0000259" key="2">
    <source>
        <dbReference type="Pfam" id="PF05170"/>
    </source>
</evidence>
<keyword evidence="1" id="KW-0812">Transmembrane</keyword>
<dbReference type="EMBL" id="QFNN01000002">
    <property type="protein sequence ID" value="PZO92107.1"/>
    <property type="molecule type" value="Genomic_DNA"/>
</dbReference>
<keyword evidence="1" id="KW-1133">Transmembrane helix</keyword>
<dbReference type="PANTHER" id="PTHR30441:SF8">
    <property type="entry name" value="DUF748 DOMAIN-CONTAINING PROTEIN"/>
    <property type="match status" value="1"/>
</dbReference>
<reference evidence="3 4" key="1">
    <citation type="submission" date="2017-08" db="EMBL/GenBank/DDBJ databases">
        <title>Infants hospitalized years apart are colonized by the same room-sourced microbial strains.</title>
        <authorList>
            <person name="Brooks B."/>
            <person name="Olm M.R."/>
            <person name="Firek B.A."/>
            <person name="Baker R."/>
            <person name="Thomas B.C."/>
            <person name="Morowitz M.J."/>
            <person name="Banfield J.F."/>
        </authorList>
    </citation>
    <scope>NUCLEOTIDE SEQUENCE [LARGE SCALE GENOMIC DNA]</scope>
    <source>
        <strain evidence="3">S2_018_000_R2_101</strain>
    </source>
</reference>
<protein>
    <submittedName>
        <fullName evidence="3">AsmA family protein</fullName>
    </submittedName>
</protein>
<name>A0A2W5AG72_9SPHN</name>
<proteinExistence type="predicted"/>
<organism evidence="3 4">
    <name type="scientific">Sphingomonas sanxanigenens</name>
    <dbReference type="NCBI Taxonomy" id="397260"/>
    <lineage>
        <taxon>Bacteria</taxon>
        <taxon>Pseudomonadati</taxon>
        <taxon>Pseudomonadota</taxon>
        <taxon>Alphaproteobacteria</taxon>
        <taxon>Sphingomonadales</taxon>
        <taxon>Sphingomonadaceae</taxon>
        <taxon>Sphingomonas</taxon>
    </lineage>
</organism>
<gene>
    <name evidence="3" type="ORF">DI623_01270</name>
</gene>
<dbReference type="GO" id="GO:0005886">
    <property type="term" value="C:plasma membrane"/>
    <property type="evidence" value="ECO:0007669"/>
    <property type="project" value="TreeGrafter"/>
</dbReference>
<dbReference type="GO" id="GO:0090313">
    <property type="term" value="P:regulation of protein targeting to membrane"/>
    <property type="evidence" value="ECO:0007669"/>
    <property type="project" value="TreeGrafter"/>
</dbReference>
<evidence type="ECO:0000313" key="3">
    <source>
        <dbReference type="EMBL" id="PZO92107.1"/>
    </source>
</evidence>
<evidence type="ECO:0000313" key="4">
    <source>
        <dbReference type="Proteomes" id="UP000249066"/>
    </source>
</evidence>
<evidence type="ECO:0000256" key="1">
    <source>
        <dbReference type="SAM" id="Phobius"/>
    </source>
</evidence>